<evidence type="ECO:0000256" key="1">
    <source>
        <dbReference type="SAM" id="MobiDB-lite"/>
    </source>
</evidence>
<proteinExistence type="predicted"/>
<organism evidence="2 3">
    <name type="scientific">Coccidioides posadasii RMSCC 3488</name>
    <dbReference type="NCBI Taxonomy" id="454284"/>
    <lineage>
        <taxon>Eukaryota</taxon>
        <taxon>Fungi</taxon>
        <taxon>Dikarya</taxon>
        <taxon>Ascomycota</taxon>
        <taxon>Pezizomycotina</taxon>
        <taxon>Eurotiomycetes</taxon>
        <taxon>Eurotiomycetidae</taxon>
        <taxon>Onygenales</taxon>
        <taxon>Onygenaceae</taxon>
        <taxon>Coccidioides</taxon>
    </lineage>
</organism>
<name>A0A0J6EZA5_COCPO</name>
<reference evidence="2 3" key="1">
    <citation type="submission" date="2007-06" db="EMBL/GenBank/DDBJ databases">
        <title>The Genome Sequence of Coccidioides posadasii RMSCC_3488.</title>
        <authorList>
            <consortium name="Coccidioides Genome Resources Consortium"/>
            <consortium name="The Broad Institute Genome Sequencing Platform"/>
            <person name="Henn M.R."/>
            <person name="Sykes S."/>
            <person name="Young S."/>
            <person name="Jaffe D."/>
            <person name="Berlin A."/>
            <person name="Alvarez P."/>
            <person name="Butler J."/>
            <person name="Gnerre S."/>
            <person name="Grabherr M."/>
            <person name="Mauceli E."/>
            <person name="Brockman W."/>
            <person name="Kodira C."/>
            <person name="Alvarado L."/>
            <person name="Zeng Q."/>
            <person name="Crawford M."/>
            <person name="Antoine C."/>
            <person name="Devon K."/>
            <person name="Galgiani J."/>
            <person name="Orsborn K."/>
            <person name="Lewis M.L."/>
            <person name="Nusbaum C."/>
            <person name="Galagan J."/>
            <person name="Birren B."/>
        </authorList>
    </citation>
    <scope>NUCLEOTIDE SEQUENCE [LARGE SCALE GENOMIC DNA]</scope>
    <source>
        <strain evidence="2 3">RMSCC 3488</strain>
    </source>
</reference>
<dbReference type="EMBL" id="DS268109">
    <property type="protein sequence ID" value="KMM65921.1"/>
    <property type="molecule type" value="Genomic_DNA"/>
</dbReference>
<accession>A0A0J6EZA5</accession>
<dbReference type="Proteomes" id="UP000054567">
    <property type="component" value="Unassembled WGS sequence"/>
</dbReference>
<reference evidence="3" key="2">
    <citation type="journal article" date="2009" name="Genome Res.">
        <title>Comparative genomic analyses of the human fungal pathogens Coccidioides and their relatives.</title>
        <authorList>
            <person name="Sharpton T.J."/>
            <person name="Stajich J.E."/>
            <person name="Rounsley S.D."/>
            <person name="Gardner M.J."/>
            <person name="Wortman J.R."/>
            <person name="Jordar V.S."/>
            <person name="Maiti R."/>
            <person name="Kodira C.D."/>
            <person name="Neafsey D.E."/>
            <person name="Zeng Q."/>
            <person name="Hung C.-Y."/>
            <person name="McMahan C."/>
            <person name="Muszewska A."/>
            <person name="Grynberg M."/>
            <person name="Mandel M.A."/>
            <person name="Kellner E.M."/>
            <person name="Barker B.M."/>
            <person name="Galgiani J.N."/>
            <person name="Orbach M.J."/>
            <person name="Kirkland T.N."/>
            <person name="Cole G.T."/>
            <person name="Henn M.R."/>
            <person name="Birren B.W."/>
            <person name="Taylor J.W."/>
        </authorList>
    </citation>
    <scope>NUCLEOTIDE SEQUENCE [LARGE SCALE GENOMIC DNA]</scope>
    <source>
        <strain evidence="3">RMSCC 3488</strain>
    </source>
</reference>
<gene>
    <name evidence="2" type="ORF">CPAG_02262</name>
</gene>
<reference evidence="3" key="3">
    <citation type="journal article" date="2010" name="Genome Res.">
        <title>Population genomic sequencing of Coccidioides fungi reveals recent hybridization and transposon control.</title>
        <authorList>
            <person name="Neafsey D.E."/>
            <person name="Barker B.M."/>
            <person name="Sharpton T.J."/>
            <person name="Stajich J.E."/>
            <person name="Park D.J."/>
            <person name="Whiston E."/>
            <person name="Hung C.-Y."/>
            <person name="McMahan C."/>
            <person name="White J."/>
            <person name="Sykes S."/>
            <person name="Heiman D."/>
            <person name="Young S."/>
            <person name="Zeng Q."/>
            <person name="Abouelleil A."/>
            <person name="Aftuck L."/>
            <person name="Bessette D."/>
            <person name="Brown A."/>
            <person name="FitzGerald M."/>
            <person name="Lui A."/>
            <person name="Macdonald J.P."/>
            <person name="Priest M."/>
            <person name="Orbach M.J."/>
            <person name="Galgiani J.N."/>
            <person name="Kirkland T.N."/>
            <person name="Cole G.T."/>
            <person name="Birren B.W."/>
            <person name="Henn M.R."/>
            <person name="Taylor J.W."/>
            <person name="Rounsley S.D."/>
        </authorList>
    </citation>
    <scope>NUCLEOTIDE SEQUENCE [LARGE SCALE GENOMIC DNA]</scope>
    <source>
        <strain evidence="3">RMSCC 3488</strain>
    </source>
</reference>
<evidence type="ECO:0000313" key="3">
    <source>
        <dbReference type="Proteomes" id="UP000054567"/>
    </source>
</evidence>
<feature type="region of interest" description="Disordered" evidence="1">
    <location>
        <begin position="124"/>
        <end position="152"/>
    </location>
</feature>
<dbReference type="VEuPathDB" id="FungiDB:CPAG_02262"/>
<evidence type="ECO:0000313" key="2">
    <source>
        <dbReference type="EMBL" id="KMM65921.1"/>
    </source>
</evidence>
<feature type="compositionally biased region" description="Basic and acidic residues" evidence="1">
    <location>
        <begin position="137"/>
        <end position="152"/>
    </location>
</feature>
<sequence length="152" mass="16458">MSERVAINLTATIDEDELARGRAIPAYPQGVCSAHVTLLLRFRPTPLASMLPPSSIFNSLPCPQESIGATGTRNRRKPPGLDPVVLKMLKVRGKPSCLSRSSGCPSIALVVEARTCERRCLHQGTHKAPAPGFSLGGEERRLIQQKHDSDIP</sequence>
<dbReference type="AlphaFoldDB" id="A0A0J6EZA5"/>
<protein>
    <submittedName>
        <fullName evidence="2">Uncharacterized protein</fullName>
    </submittedName>
</protein>